<dbReference type="InterPro" id="IPR036734">
    <property type="entry name" value="Neur_chan_lig-bd_sf"/>
</dbReference>
<dbReference type="Gene3D" id="2.70.170.10">
    <property type="entry name" value="Neurotransmitter-gated ion-channel ligand-binding domain"/>
    <property type="match status" value="1"/>
</dbReference>
<dbReference type="AlphaFoldDB" id="A0AAV7B9I1"/>
<proteinExistence type="predicted"/>
<accession>A0AAV7B9I1</accession>
<dbReference type="EMBL" id="WNYA01000006">
    <property type="protein sequence ID" value="KAG8569221.1"/>
    <property type="molecule type" value="Genomic_DNA"/>
</dbReference>
<dbReference type="InterPro" id="IPR006202">
    <property type="entry name" value="Neur_chan_lig-bd"/>
</dbReference>
<evidence type="ECO:0000259" key="1">
    <source>
        <dbReference type="Pfam" id="PF02931"/>
    </source>
</evidence>
<evidence type="ECO:0000313" key="2">
    <source>
        <dbReference type="EMBL" id="KAG8569221.1"/>
    </source>
</evidence>
<dbReference type="SUPFAM" id="SSF63712">
    <property type="entry name" value="Nicotinic receptor ligand binding domain-like"/>
    <property type="match status" value="1"/>
</dbReference>
<comment type="caution">
    <text evidence="2">The sequence shown here is derived from an EMBL/GenBank/DDBJ whole genome shotgun (WGS) entry which is preliminary data.</text>
</comment>
<evidence type="ECO:0000313" key="3">
    <source>
        <dbReference type="Proteomes" id="UP000824782"/>
    </source>
</evidence>
<dbReference type="Pfam" id="PF02931">
    <property type="entry name" value="Neur_chan_LBD"/>
    <property type="match status" value="1"/>
</dbReference>
<name>A0AAV7B9I1_ENGPU</name>
<organism evidence="2 3">
    <name type="scientific">Engystomops pustulosus</name>
    <name type="common">Tungara frog</name>
    <name type="synonym">Physalaemus pustulosus</name>
    <dbReference type="NCBI Taxonomy" id="76066"/>
    <lineage>
        <taxon>Eukaryota</taxon>
        <taxon>Metazoa</taxon>
        <taxon>Chordata</taxon>
        <taxon>Craniata</taxon>
        <taxon>Vertebrata</taxon>
        <taxon>Euteleostomi</taxon>
        <taxon>Amphibia</taxon>
        <taxon>Batrachia</taxon>
        <taxon>Anura</taxon>
        <taxon>Neobatrachia</taxon>
        <taxon>Hyloidea</taxon>
        <taxon>Leptodactylidae</taxon>
        <taxon>Leiuperinae</taxon>
        <taxon>Engystomops</taxon>
    </lineage>
</organism>
<reference evidence="2" key="1">
    <citation type="thesis" date="2020" institute="ProQuest LLC" country="789 East Eisenhower Parkway, Ann Arbor, MI, USA">
        <title>Comparative Genomics and Chromosome Evolution.</title>
        <authorList>
            <person name="Mudd A.B."/>
        </authorList>
    </citation>
    <scope>NUCLEOTIDE SEQUENCE</scope>
    <source>
        <strain evidence="2">237g6f4</strain>
        <tissue evidence="2">Blood</tissue>
    </source>
</reference>
<dbReference type="GO" id="GO:0005230">
    <property type="term" value="F:extracellular ligand-gated monoatomic ion channel activity"/>
    <property type="evidence" value="ECO:0007669"/>
    <property type="project" value="InterPro"/>
</dbReference>
<gene>
    <name evidence="2" type="ORF">GDO81_014301</name>
</gene>
<keyword evidence="3" id="KW-1185">Reference proteome</keyword>
<sequence length="66" mass="8099">MVYIDVTVFAILSVDEKNQLMSIYFLYNRYWIDEFLRWEPLEYDNITQISLPSENVWVPDVHIHEF</sequence>
<dbReference type="Proteomes" id="UP000824782">
    <property type="component" value="Unassembled WGS sequence"/>
</dbReference>
<protein>
    <recommendedName>
        <fullName evidence="1">Neurotransmitter-gated ion-channel ligand-binding domain-containing protein</fullName>
    </recommendedName>
</protein>
<feature type="domain" description="Neurotransmitter-gated ion-channel ligand-binding" evidence="1">
    <location>
        <begin position="2"/>
        <end position="63"/>
    </location>
</feature>
<dbReference type="GO" id="GO:0016020">
    <property type="term" value="C:membrane"/>
    <property type="evidence" value="ECO:0007669"/>
    <property type="project" value="InterPro"/>
</dbReference>